<dbReference type="InterPro" id="IPR002052">
    <property type="entry name" value="DNA_methylase_N6_adenine_CS"/>
</dbReference>
<accession>A0A1P8MVZ7</accession>
<dbReference type="InterPro" id="IPR029063">
    <property type="entry name" value="SAM-dependent_MTases_sf"/>
</dbReference>
<dbReference type="PANTHER" id="PTHR47739:SF1">
    <property type="entry name" value="TRNA1(VAL) (ADENINE(37)-N6)-METHYLTRANSFERASE"/>
    <property type="match status" value="1"/>
</dbReference>
<dbReference type="GO" id="GO:0032259">
    <property type="term" value="P:methylation"/>
    <property type="evidence" value="ECO:0007669"/>
    <property type="project" value="UniProtKB-KW"/>
</dbReference>
<name>A0A1P8MVZ7_9RHOB</name>
<evidence type="ECO:0000313" key="5">
    <source>
        <dbReference type="Proteomes" id="UP000186336"/>
    </source>
</evidence>
<organism evidence="4 5">
    <name type="scientific">Tateyamaria omphalii</name>
    <dbReference type="NCBI Taxonomy" id="299262"/>
    <lineage>
        <taxon>Bacteria</taxon>
        <taxon>Pseudomonadati</taxon>
        <taxon>Pseudomonadota</taxon>
        <taxon>Alphaproteobacteria</taxon>
        <taxon>Rhodobacterales</taxon>
        <taxon>Roseobacteraceae</taxon>
        <taxon>Tateyamaria</taxon>
    </lineage>
</organism>
<dbReference type="AlphaFoldDB" id="A0A1P8MVZ7"/>
<sequence length="247" mass="26667">MTSTLDADLTHDAFLGGRLHLWQPRAGYRAGVDPVLLAASVPAKSGQAVLDLGCGVGTAALCLGARVPGLALVGVERQRDYAALAARNGLETFAADLTDLPDAVRYRSFDHVLANPPFFDRDSGHVAADQGREAGRGAETPIAAWIDAAARRLRHKGYLHMIHRAERVPDLLAGAHGRLGSPEIWPLCPRVGKPAELVIFRARKDGRADFRLHFPIILHEGARHERDGESYTPEIQAILRAGAALHL</sequence>
<dbReference type="PANTHER" id="PTHR47739">
    <property type="entry name" value="TRNA1(VAL) (ADENINE(37)-N6)-METHYLTRANSFERASE"/>
    <property type="match status" value="1"/>
</dbReference>
<keyword evidence="4" id="KW-0808">Transferase</keyword>
<feature type="domain" description="Methyltransferase small" evidence="3">
    <location>
        <begin position="36"/>
        <end position="125"/>
    </location>
</feature>
<protein>
    <submittedName>
        <fullName evidence="4">Methyltransferase</fullName>
    </submittedName>
</protein>
<dbReference type="OrthoDB" id="5489421at2"/>
<dbReference type="GO" id="GO:0008170">
    <property type="term" value="F:N-methyltransferase activity"/>
    <property type="evidence" value="ECO:0007669"/>
    <property type="project" value="UniProtKB-ARBA"/>
</dbReference>
<dbReference type="SUPFAM" id="SSF53335">
    <property type="entry name" value="S-adenosyl-L-methionine-dependent methyltransferases"/>
    <property type="match status" value="1"/>
</dbReference>
<keyword evidence="5" id="KW-1185">Reference proteome</keyword>
<dbReference type="Pfam" id="PF05175">
    <property type="entry name" value="MTS"/>
    <property type="match status" value="1"/>
</dbReference>
<dbReference type="InterPro" id="IPR007848">
    <property type="entry name" value="Small_mtfrase_dom"/>
</dbReference>
<dbReference type="RefSeq" id="WP_076628455.1">
    <property type="nucleotide sequence ID" value="NZ_CP019312.1"/>
</dbReference>
<dbReference type="STRING" id="299262.BWR18_11755"/>
<gene>
    <name evidence="4" type="ORF">BWR18_11755</name>
</gene>
<dbReference type="Gene3D" id="3.40.50.150">
    <property type="entry name" value="Vaccinia Virus protein VP39"/>
    <property type="match status" value="1"/>
</dbReference>
<dbReference type="EMBL" id="CP019312">
    <property type="protein sequence ID" value="APX12277.1"/>
    <property type="molecule type" value="Genomic_DNA"/>
</dbReference>
<dbReference type="CDD" id="cd02440">
    <property type="entry name" value="AdoMet_MTases"/>
    <property type="match status" value="1"/>
</dbReference>
<dbReference type="Proteomes" id="UP000186336">
    <property type="component" value="Chromosome"/>
</dbReference>
<dbReference type="GO" id="GO:0003676">
    <property type="term" value="F:nucleic acid binding"/>
    <property type="evidence" value="ECO:0007669"/>
    <property type="project" value="InterPro"/>
</dbReference>
<dbReference type="GO" id="GO:0008757">
    <property type="term" value="F:S-adenosylmethionine-dependent methyltransferase activity"/>
    <property type="evidence" value="ECO:0007669"/>
    <property type="project" value="UniProtKB-ARBA"/>
</dbReference>
<reference evidence="4 5" key="1">
    <citation type="submission" date="2017-01" db="EMBL/GenBank/DDBJ databases">
        <title>Complete genome of Tateyamaria omphalii DOK1-4 isolated from seawater in Dokdo.</title>
        <authorList>
            <person name="Kim J.H."/>
            <person name="Chi W.-J."/>
        </authorList>
    </citation>
    <scope>NUCLEOTIDE SEQUENCE [LARGE SCALE GENOMIC DNA]</scope>
    <source>
        <strain evidence="4 5">DOK1-4</strain>
    </source>
</reference>
<dbReference type="PROSITE" id="PS00092">
    <property type="entry name" value="N6_MTASE"/>
    <property type="match status" value="1"/>
</dbReference>
<evidence type="ECO:0000256" key="1">
    <source>
        <dbReference type="ARBA" id="ARBA00022603"/>
    </source>
</evidence>
<dbReference type="KEGG" id="tom:BWR18_11755"/>
<dbReference type="InterPro" id="IPR050210">
    <property type="entry name" value="tRNA_Adenine-N(6)_MTase"/>
</dbReference>
<evidence type="ECO:0000259" key="3">
    <source>
        <dbReference type="Pfam" id="PF05175"/>
    </source>
</evidence>
<keyword evidence="2" id="KW-0949">S-adenosyl-L-methionine</keyword>
<evidence type="ECO:0000256" key="2">
    <source>
        <dbReference type="ARBA" id="ARBA00022691"/>
    </source>
</evidence>
<evidence type="ECO:0000313" key="4">
    <source>
        <dbReference type="EMBL" id="APX12277.1"/>
    </source>
</evidence>
<proteinExistence type="predicted"/>
<keyword evidence="1 4" id="KW-0489">Methyltransferase</keyword>